<dbReference type="GO" id="GO:0048471">
    <property type="term" value="C:perinuclear region of cytoplasm"/>
    <property type="evidence" value="ECO:0007669"/>
    <property type="project" value="UniProtKB-SubCell"/>
</dbReference>
<dbReference type="Gene3D" id="4.10.1060.10">
    <property type="entry name" value="Zinc finger, RanBP2-type"/>
    <property type="match status" value="1"/>
</dbReference>
<comment type="function">
    <text evidence="8">Involved in the import of nuclear-targeted proteins into the nucleus and the export of poly(A) RNA out of the nucleus. Has a role in the endoplasmic reticulum-associated degradation (ERAD) pathway.</text>
</comment>
<evidence type="ECO:0000259" key="12">
    <source>
        <dbReference type="PROSITE" id="PS50249"/>
    </source>
</evidence>
<name>A0A507DAZ1_9FUNG</name>
<evidence type="ECO:0000256" key="7">
    <source>
        <dbReference type="ARBA" id="ARBA00022833"/>
    </source>
</evidence>
<dbReference type="InterPro" id="IPR007717">
    <property type="entry name" value="NPL4_C"/>
</dbReference>
<feature type="domain" description="RanBP2-type" evidence="11">
    <location>
        <begin position="597"/>
        <end position="625"/>
    </location>
</feature>
<feature type="domain" description="MPN" evidence="12">
    <location>
        <begin position="234"/>
        <end position="372"/>
    </location>
</feature>
<dbReference type="InterPro" id="IPR029071">
    <property type="entry name" value="Ubiquitin-like_domsf"/>
</dbReference>
<dbReference type="Pfam" id="PF00641">
    <property type="entry name" value="Zn_ribbon_RanBP"/>
    <property type="match status" value="1"/>
</dbReference>
<comment type="subcellular location">
    <subcellularLocation>
        <location evidence="2">Cytoplasm</location>
        <location evidence="2">Perinuclear region</location>
    </subcellularLocation>
    <subcellularLocation>
        <location evidence="1">Nucleus membrane</location>
        <topology evidence="1">Peripheral membrane protein</topology>
        <orientation evidence="1">Cytoplasmic side</orientation>
    </subcellularLocation>
</comment>
<evidence type="ECO:0000256" key="4">
    <source>
        <dbReference type="ARBA" id="ARBA00019709"/>
    </source>
</evidence>
<comment type="similarity">
    <text evidence="3">Belongs to the NPL4 family.</text>
</comment>
<dbReference type="InterPro" id="IPR016563">
    <property type="entry name" value="Npl4"/>
</dbReference>
<evidence type="ECO:0000256" key="6">
    <source>
        <dbReference type="ARBA" id="ARBA00022771"/>
    </source>
</evidence>
<dbReference type="InterPro" id="IPR007716">
    <property type="entry name" value="NPL4_Zn-bd_put"/>
</dbReference>
<evidence type="ECO:0000256" key="3">
    <source>
        <dbReference type="ARBA" id="ARBA00011025"/>
    </source>
</evidence>
<dbReference type="PIRSF" id="PIRSF010052">
    <property type="entry name" value="Polyub_prc_Npl4"/>
    <property type="match status" value="1"/>
</dbReference>
<dbReference type="PROSITE" id="PS50249">
    <property type="entry name" value="MPN"/>
    <property type="match status" value="1"/>
</dbReference>
<dbReference type="GO" id="GO:0008270">
    <property type="term" value="F:zinc ion binding"/>
    <property type="evidence" value="ECO:0007669"/>
    <property type="project" value="UniProtKB-KW"/>
</dbReference>
<dbReference type="CDD" id="cd08061">
    <property type="entry name" value="MPN_NPL4"/>
    <property type="match status" value="1"/>
</dbReference>
<dbReference type="Proteomes" id="UP000320475">
    <property type="component" value="Unassembled WGS sequence"/>
</dbReference>
<dbReference type="VEuPathDB" id="FungiDB:SeMB42_g02965"/>
<evidence type="ECO:0000313" key="14">
    <source>
        <dbReference type="EMBL" id="TPX48537.1"/>
    </source>
</evidence>
<dbReference type="GO" id="GO:0031625">
    <property type="term" value="F:ubiquitin protein ligase binding"/>
    <property type="evidence" value="ECO:0007669"/>
    <property type="project" value="TreeGrafter"/>
</dbReference>
<dbReference type="InterPro" id="IPR024682">
    <property type="entry name" value="Npl4_Ub-like_dom"/>
</dbReference>
<dbReference type="GO" id="GO:0043130">
    <property type="term" value="F:ubiquitin binding"/>
    <property type="evidence" value="ECO:0007669"/>
    <property type="project" value="TreeGrafter"/>
</dbReference>
<comment type="caution">
    <text evidence="14">The sequence shown here is derived from an EMBL/GenBank/DDBJ whole genome shotgun (WGS) entry which is preliminary data.</text>
</comment>
<evidence type="ECO:0000256" key="2">
    <source>
        <dbReference type="ARBA" id="ARBA00004556"/>
    </source>
</evidence>
<evidence type="ECO:0000313" key="13">
    <source>
        <dbReference type="EMBL" id="TPX46630.1"/>
    </source>
</evidence>
<dbReference type="PANTHER" id="PTHR12710:SF0">
    <property type="entry name" value="NUCLEAR PROTEIN LOCALIZATION PROTEIN 4 HOMOLOG"/>
    <property type="match status" value="1"/>
</dbReference>
<dbReference type="AlphaFoldDB" id="A0A507DAZ1"/>
<evidence type="ECO:0000259" key="11">
    <source>
        <dbReference type="PROSITE" id="PS50199"/>
    </source>
</evidence>
<feature type="region of interest" description="Disordered" evidence="10">
    <location>
        <begin position="569"/>
        <end position="594"/>
    </location>
</feature>
<accession>A0A507DAZ1</accession>
<dbReference type="EMBL" id="QEAM01000099">
    <property type="protein sequence ID" value="TPX46630.1"/>
    <property type="molecule type" value="Genomic_DNA"/>
</dbReference>
<dbReference type="Gene3D" id="3.10.20.90">
    <property type="entry name" value="Phosphatidylinositol 3-kinase Catalytic Subunit, Chain A, domain 1"/>
    <property type="match status" value="1"/>
</dbReference>
<dbReference type="SUPFAM" id="SSF54236">
    <property type="entry name" value="Ubiquitin-like"/>
    <property type="match status" value="1"/>
</dbReference>
<dbReference type="InterPro" id="IPR036443">
    <property type="entry name" value="Znf_RanBP2_sf"/>
</dbReference>
<evidence type="ECO:0000256" key="10">
    <source>
        <dbReference type="SAM" id="MobiDB-lite"/>
    </source>
</evidence>
<proteinExistence type="inferred from homology"/>
<reference evidence="15 16" key="1">
    <citation type="journal article" date="2019" name="Sci. Rep.">
        <title>Comparative genomics of chytrid fungi reveal insights into the obligate biotrophic and pathogenic lifestyle of Synchytrium endobioticum.</title>
        <authorList>
            <person name="van de Vossenberg B.T.L.H."/>
            <person name="Warris S."/>
            <person name="Nguyen H.D.T."/>
            <person name="van Gent-Pelzer M.P.E."/>
            <person name="Joly D.L."/>
            <person name="van de Geest H.C."/>
            <person name="Bonants P.J.M."/>
            <person name="Smith D.S."/>
            <person name="Levesque C.A."/>
            <person name="van der Lee T.A.J."/>
        </authorList>
    </citation>
    <scope>NUCLEOTIDE SEQUENCE [LARGE SCALE GENOMIC DNA]</scope>
    <source>
        <strain evidence="13 16">LEV6574</strain>
        <strain evidence="14 15">MB42</strain>
    </source>
</reference>
<keyword evidence="5" id="KW-0479">Metal-binding</keyword>
<keyword evidence="15" id="KW-1185">Reference proteome</keyword>
<dbReference type="SMART" id="SM00547">
    <property type="entry name" value="ZnF_RBZ"/>
    <property type="match status" value="1"/>
</dbReference>
<evidence type="ECO:0000313" key="15">
    <source>
        <dbReference type="Proteomes" id="UP000317494"/>
    </source>
</evidence>
<evidence type="ECO:0000256" key="9">
    <source>
        <dbReference type="PROSITE-ProRule" id="PRU00322"/>
    </source>
</evidence>
<evidence type="ECO:0000256" key="8">
    <source>
        <dbReference type="ARBA" id="ARBA00024703"/>
    </source>
</evidence>
<dbReference type="Proteomes" id="UP000317494">
    <property type="component" value="Unassembled WGS sequence"/>
</dbReference>
<dbReference type="GO" id="GO:0006511">
    <property type="term" value="P:ubiquitin-dependent protein catabolic process"/>
    <property type="evidence" value="ECO:0007669"/>
    <property type="project" value="InterPro"/>
</dbReference>
<keyword evidence="7" id="KW-0862">Zinc</keyword>
<dbReference type="SUPFAM" id="SSF90209">
    <property type="entry name" value="Ran binding protein zinc finger-like"/>
    <property type="match status" value="1"/>
</dbReference>
<dbReference type="Pfam" id="PF05020">
    <property type="entry name" value="zf-NPL4"/>
    <property type="match status" value="1"/>
</dbReference>
<gene>
    <name evidence="13" type="ORF">SeLEV6574_g03135</name>
    <name evidence="14" type="ORF">SeMB42_g02965</name>
</gene>
<dbReference type="InterPro" id="IPR037518">
    <property type="entry name" value="MPN"/>
</dbReference>
<evidence type="ECO:0000256" key="1">
    <source>
        <dbReference type="ARBA" id="ARBA00004335"/>
    </source>
</evidence>
<evidence type="ECO:0000313" key="16">
    <source>
        <dbReference type="Proteomes" id="UP000320475"/>
    </source>
</evidence>
<sequence length="625" mass="68819">MIIRVRTPDGQYRVEVDAHSSTSTLRRKLLQILHLDDGAHVAAALDPQGTRMLDLSKTNAALSMLGLVNGSMLYVDYSKGDNAMADTNGHAATPSTAQGQTVSPLAVVQDPIDNELEKLPGKIERKRDPHFCKHGDRAMCDYCSPLEPYDAKYLETNKIKHMSFHAYLRQLMDQNKTPPVTSPQFIPPLEDMSFKVRNPCLSKSHGPYPAGICTKCQPSAATLNPQSFRMVDFIEFETPGLIDSFLSYWRRTGVQRFGVLYGRYEPYAEVPLGVKAVVSAIYEPPQIGEPHGLQLTLPDPREEQVDQIAALMGLRKVGMIYTDLVDDRTGEGTVICRRHASSFFLSSAECIFAAQMQLKHQTPSKHSPSGVFGSRLVTCVLSGNEEGNIDFYTYQVSNMAMAMVRDHIIEASVDPTLVRVRDSTAEQYVPEVFYKYKNEYGIMVQEAAKPTFPVEYLLVTVAHGFPIHPAPTFTAPSTFPIENREAVQGHHQDLAAVRSHLEKSPLPTALSDFHLVVYLYFLSVLDEGPFKLACSIARTHSDSDAQLLMQTDAWQTLTIILRDAASIQSGPASSSSRNAGSGIGMGSSSSSSSVGGQEGATWECTHCTFRNPATRSECDMCGLPK</sequence>
<dbReference type="PROSITE" id="PS01358">
    <property type="entry name" value="ZF_RANBP2_1"/>
    <property type="match status" value="1"/>
</dbReference>
<organism evidence="14 15">
    <name type="scientific">Synchytrium endobioticum</name>
    <dbReference type="NCBI Taxonomy" id="286115"/>
    <lineage>
        <taxon>Eukaryota</taxon>
        <taxon>Fungi</taxon>
        <taxon>Fungi incertae sedis</taxon>
        <taxon>Chytridiomycota</taxon>
        <taxon>Chytridiomycota incertae sedis</taxon>
        <taxon>Chytridiomycetes</taxon>
        <taxon>Synchytriales</taxon>
        <taxon>Synchytriaceae</taxon>
        <taxon>Synchytrium</taxon>
    </lineage>
</organism>
<dbReference type="GO" id="GO:0031965">
    <property type="term" value="C:nuclear membrane"/>
    <property type="evidence" value="ECO:0007669"/>
    <property type="project" value="UniProtKB-SubCell"/>
</dbReference>
<dbReference type="Pfam" id="PF11543">
    <property type="entry name" value="UN_NPL4"/>
    <property type="match status" value="1"/>
</dbReference>
<keyword evidence="6 9" id="KW-0863">Zinc-finger</keyword>
<evidence type="ECO:0000256" key="5">
    <source>
        <dbReference type="ARBA" id="ARBA00022723"/>
    </source>
</evidence>
<dbReference type="PROSITE" id="PS50199">
    <property type="entry name" value="ZF_RANBP2_2"/>
    <property type="match status" value="1"/>
</dbReference>
<dbReference type="STRING" id="286115.A0A507DAZ1"/>
<dbReference type="OrthoDB" id="10251089at2759"/>
<dbReference type="InterPro" id="IPR001876">
    <property type="entry name" value="Znf_RanBP2"/>
</dbReference>
<dbReference type="PANTHER" id="PTHR12710">
    <property type="entry name" value="NUCLEAR PROTEIN LOCALIZATION 4"/>
    <property type="match status" value="1"/>
</dbReference>
<protein>
    <recommendedName>
        <fullName evidence="4">Nuclear protein localization protein 4</fullName>
    </recommendedName>
</protein>
<dbReference type="EMBL" id="QEAN01000098">
    <property type="protein sequence ID" value="TPX48537.1"/>
    <property type="molecule type" value="Genomic_DNA"/>
</dbReference>
<dbReference type="Pfam" id="PF05021">
    <property type="entry name" value="NPL4"/>
    <property type="match status" value="1"/>
</dbReference>